<comment type="cofactor">
    <cofactor evidence="1">
        <name>pyridoxal 5'-phosphate</name>
        <dbReference type="ChEBI" id="CHEBI:597326"/>
    </cofactor>
</comment>
<evidence type="ECO:0000256" key="4">
    <source>
        <dbReference type="PIRSR" id="PIRSR006278-1"/>
    </source>
</evidence>
<dbReference type="FunFam" id="3.40.50.1100:FF:000081">
    <property type="entry name" value="D-cysteine desulfhydrase 2 mitochondrial"/>
    <property type="match status" value="1"/>
</dbReference>
<evidence type="ECO:0000313" key="6">
    <source>
        <dbReference type="Proteomes" id="UP000242715"/>
    </source>
</evidence>
<evidence type="ECO:0000256" key="1">
    <source>
        <dbReference type="ARBA" id="ARBA00001933"/>
    </source>
</evidence>
<evidence type="ECO:0000256" key="3">
    <source>
        <dbReference type="ARBA" id="ARBA00022898"/>
    </source>
</evidence>
<dbReference type="OrthoDB" id="10266364at2759"/>
<gene>
    <name evidence="5" type="ORF">TSUD_301200</name>
</gene>
<sequence>MLIRLLFPKVTCGGCQSAHTAAIAVLCAERGITSHLLLRGEQPEILTGYNLMSTIYGNVTYVPRNIYANREDMLKSYAKSVAGNSGSVLWFSDIIEASSTNELSNSPNIMQMDASRSDSSEGNHLQKILIVNEGAGDSVALLGIIRLVQYLSQNHLLGKQRAVKFVVDAGTGTTAIGIRLAALCLGLPWEVYAVMLADKIDGYRKQEKRLISGFNKDFNVEFIDHDVIKEDVGIVHWVDRNRPRKFGNILDGEMAVCQQIAQQTGILVDPVYTLAAWETAMLLSEEDEGGAEVVMLHTGGTLGMFGLAQSDLDMGLRRWVRQTKEEDGKREGEVGVEFIIRDGIEVAEDGGGRQ</sequence>
<dbReference type="Gene3D" id="3.40.50.1100">
    <property type="match status" value="2"/>
</dbReference>
<dbReference type="AlphaFoldDB" id="A0A2Z6P9F7"/>
<evidence type="ECO:0000313" key="5">
    <source>
        <dbReference type="EMBL" id="GAU46160.1"/>
    </source>
</evidence>
<dbReference type="EMBL" id="DF974182">
    <property type="protein sequence ID" value="GAU46160.1"/>
    <property type="molecule type" value="Genomic_DNA"/>
</dbReference>
<accession>A0A2Z6P9F7</accession>
<dbReference type="InterPro" id="IPR027278">
    <property type="entry name" value="ACCD_DCysDesulf"/>
</dbReference>
<dbReference type="GO" id="GO:0019148">
    <property type="term" value="F:D-cysteine desulfhydrase activity"/>
    <property type="evidence" value="ECO:0007669"/>
    <property type="project" value="TreeGrafter"/>
</dbReference>
<dbReference type="SUPFAM" id="SSF53686">
    <property type="entry name" value="Tryptophan synthase beta subunit-like PLP-dependent enzymes"/>
    <property type="match status" value="1"/>
</dbReference>
<dbReference type="PANTHER" id="PTHR43780:SF7">
    <property type="entry name" value="D-CYSTEINE DESULFHYDRASE 2, MITOCHONDRIAL"/>
    <property type="match status" value="1"/>
</dbReference>
<organism evidence="5 6">
    <name type="scientific">Trifolium subterraneum</name>
    <name type="common">Subterranean clover</name>
    <dbReference type="NCBI Taxonomy" id="3900"/>
    <lineage>
        <taxon>Eukaryota</taxon>
        <taxon>Viridiplantae</taxon>
        <taxon>Streptophyta</taxon>
        <taxon>Embryophyta</taxon>
        <taxon>Tracheophyta</taxon>
        <taxon>Spermatophyta</taxon>
        <taxon>Magnoliopsida</taxon>
        <taxon>eudicotyledons</taxon>
        <taxon>Gunneridae</taxon>
        <taxon>Pentapetalae</taxon>
        <taxon>rosids</taxon>
        <taxon>fabids</taxon>
        <taxon>Fabales</taxon>
        <taxon>Fabaceae</taxon>
        <taxon>Papilionoideae</taxon>
        <taxon>50 kb inversion clade</taxon>
        <taxon>NPAAA clade</taxon>
        <taxon>Hologalegina</taxon>
        <taxon>IRL clade</taxon>
        <taxon>Trifolieae</taxon>
        <taxon>Trifolium</taxon>
    </lineage>
</organism>
<evidence type="ECO:0008006" key="7">
    <source>
        <dbReference type="Google" id="ProtNLM"/>
    </source>
</evidence>
<dbReference type="Proteomes" id="UP000242715">
    <property type="component" value="Unassembled WGS sequence"/>
</dbReference>
<reference evidence="6" key="1">
    <citation type="journal article" date="2017" name="Front. Plant Sci.">
        <title>Climate Clever Clovers: New Paradigm to Reduce the Environmental Footprint of Ruminants by Breeding Low Methanogenic Forages Utilizing Haplotype Variation.</title>
        <authorList>
            <person name="Kaur P."/>
            <person name="Appels R."/>
            <person name="Bayer P.E."/>
            <person name="Keeble-Gagnere G."/>
            <person name="Wang J."/>
            <person name="Hirakawa H."/>
            <person name="Shirasawa K."/>
            <person name="Vercoe P."/>
            <person name="Stefanova K."/>
            <person name="Durmic Z."/>
            <person name="Nichols P."/>
            <person name="Revell C."/>
            <person name="Isobe S.N."/>
            <person name="Edwards D."/>
            <person name="Erskine W."/>
        </authorList>
    </citation>
    <scope>NUCLEOTIDE SEQUENCE [LARGE SCALE GENOMIC DNA]</scope>
    <source>
        <strain evidence="6">cv. Daliak</strain>
    </source>
</reference>
<comment type="similarity">
    <text evidence="2">Belongs to the ACC deaminase/D-cysteine desulfhydrase family.</text>
</comment>
<proteinExistence type="inferred from homology"/>
<keyword evidence="6" id="KW-1185">Reference proteome</keyword>
<feature type="active site" description="Nucleophile" evidence="4">
    <location>
        <position position="17"/>
    </location>
</feature>
<keyword evidence="3" id="KW-0663">Pyridoxal phosphate</keyword>
<dbReference type="PANTHER" id="PTHR43780">
    <property type="entry name" value="1-AMINOCYCLOPROPANE-1-CARBOXYLATE DEAMINASE-RELATED"/>
    <property type="match status" value="1"/>
</dbReference>
<dbReference type="InterPro" id="IPR036052">
    <property type="entry name" value="TrpB-like_PALP_sf"/>
</dbReference>
<name>A0A2Z6P9F7_TRISU</name>
<dbReference type="PIRSF" id="PIRSF006278">
    <property type="entry name" value="ACCD_DCysDesulf"/>
    <property type="match status" value="1"/>
</dbReference>
<protein>
    <recommendedName>
        <fullName evidence="7">Tryptophan synthase beta chain-like PALP domain-containing protein</fullName>
    </recommendedName>
</protein>
<evidence type="ECO:0000256" key="2">
    <source>
        <dbReference type="ARBA" id="ARBA00008639"/>
    </source>
</evidence>